<evidence type="ECO:0000256" key="1">
    <source>
        <dbReference type="ARBA" id="ARBA00009437"/>
    </source>
</evidence>
<protein>
    <submittedName>
        <fullName evidence="6">LysR substrate binding domain protein</fullName>
    </submittedName>
</protein>
<dbReference type="InterPro" id="IPR036390">
    <property type="entry name" value="WH_DNA-bd_sf"/>
</dbReference>
<dbReference type="PROSITE" id="PS50931">
    <property type="entry name" value="HTH_LYSR"/>
    <property type="match status" value="1"/>
</dbReference>
<gene>
    <name evidence="6" type="ORF">HMPREF3229_01506</name>
</gene>
<proteinExistence type="inferred from homology"/>
<dbReference type="SUPFAM" id="SSF46785">
    <property type="entry name" value="Winged helix' DNA-binding domain"/>
    <property type="match status" value="1"/>
</dbReference>
<dbReference type="CDD" id="cd05466">
    <property type="entry name" value="PBP2_LTTR_substrate"/>
    <property type="match status" value="1"/>
</dbReference>
<dbReference type="EMBL" id="LRQE01000039">
    <property type="protein sequence ID" value="KXA28874.1"/>
    <property type="molecule type" value="Genomic_DNA"/>
</dbReference>
<comment type="caution">
    <text evidence="6">The sequence shown here is derived from an EMBL/GenBank/DDBJ whole genome shotgun (WGS) entry which is preliminary data.</text>
</comment>
<dbReference type="PRINTS" id="PR00039">
    <property type="entry name" value="HTHLYSR"/>
</dbReference>
<dbReference type="Pfam" id="PF00126">
    <property type="entry name" value="HTH_1"/>
    <property type="match status" value="1"/>
</dbReference>
<dbReference type="RefSeq" id="WP_060800516.1">
    <property type="nucleotide sequence ID" value="NZ_KQ957105.1"/>
</dbReference>
<evidence type="ECO:0000256" key="4">
    <source>
        <dbReference type="ARBA" id="ARBA00023163"/>
    </source>
</evidence>
<sequence>MTQNQKIFLLVAETLSISKAAKRAFVTQQCVSDHIKRIEDEYGTELFHRSPYMHLTPAGELVFNSLNNIDMIEKNLIKSISDFSNERKGSFSVGMSTTRSKLLIPQLLKRYHELFPNVEISFFSGDTKILEKNLLHNKLDLFLGINTSLNLNLKIEHVCEDYLYLVINKKMFLKYFSQYELKSFKRGADLKYFENIPMTFYNETGALNRILQQHLITHGIELNNVVCHTSECDVQIDLCLNNVTSAIVPKMLANNFLQNDEIYFFPIKDFNYPLRVDIVSNPYLEKTLYLKAFIKLLKEELIEFSKNTI</sequence>
<organism evidence="6">
    <name type="scientific">Peptoniphilus harei</name>
    <dbReference type="NCBI Taxonomy" id="54005"/>
    <lineage>
        <taxon>Bacteria</taxon>
        <taxon>Bacillati</taxon>
        <taxon>Bacillota</taxon>
        <taxon>Tissierellia</taxon>
        <taxon>Tissierellales</taxon>
        <taxon>Peptoniphilaceae</taxon>
        <taxon>Peptoniphilus</taxon>
    </lineage>
</organism>
<evidence type="ECO:0000256" key="3">
    <source>
        <dbReference type="ARBA" id="ARBA00023125"/>
    </source>
</evidence>
<comment type="similarity">
    <text evidence="1">Belongs to the LysR transcriptional regulatory family.</text>
</comment>
<reference evidence="6 7" key="1">
    <citation type="submission" date="2016-01" db="EMBL/GenBank/DDBJ databases">
        <authorList>
            <person name="Oliw E.H."/>
        </authorList>
    </citation>
    <scope>NUCLEOTIDE SEQUENCE [LARGE SCALE GENOMIC DNA]</scope>
    <source>
        <strain evidence="6 7">CMW7756A</strain>
    </source>
</reference>
<feature type="domain" description="HTH lysR-type" evidence="5">
    <location>
        <begin position="1"/>
        <end position="56"/>
    </location>
</feature>
<dbReference type="PATRIC" id="fig|54005.3.peg.1469"/>
<dbReference type="Proteomes" id="UP000070174">
    <property type="component" value="Unassembled WGS sequence"/>
</dbReference>
<dbReference type="SUPFAM" id="SSF53850">
    <property type="entry name" value="Periplasmic binding protein-like II"/>
    <property type="match status" value="1"/>
</dbReference>
<dbReference type="GO" id="GO:0003700">
    <property type="term" value="F:DNA-binding transcription factor activity"/>
    <property type="evidence" value="ECO:0007669"/>
    <property type="project" value="InterPro"/>
</dbReference>
<keyword evidence="2" id="KW-0805">Transcription regulation</keyword>
<dbReference type="PANTHER" id="PTHR30126:SF40">
    <property type="entry name" value="HTH-TYPE TRANSCRIPTIONAL REGULATOR GLTR"/>
    <property type="match status" value="1"/>
</dbReference>
<evidence type="ECO:0000259" key="5">
    <source>
        <dbReference type="PROSITE" id="PS50931"/>
    </source>
</evidence>
<evidence type="ECO:0000313" key="6">
    <source>
        <dbReference type="EMBL" id="KXA28874.1"/>
    </source>
</evidence>
<dbReference type="InterPro" id="IPR036388">
    <property type="entry name" value="WH-like_DNA-bd_sf"/>
</dbReference>
<evidence type="ECO:0000313" key="7">
    <source>
        <dbReference type="Proteomes" id="UP000070174"/>
    </source>
</evidence>
<dbReference type="InterPro" id="IPR005119">
    <property type="entry name" value="LysR_subst-bd"/>
</dbReference>
<accession>A0A133PJZ9</accession>
<dbReference type="PANTHER" id="PTHR30126">
    <property type="entry name" value="HTH-TYPE TRANSCRIPTIONAL REGULATOR"/>
    <property type="match status" value="1"/>
</dbReference>
<dbReference type="Gene3D" id="1.10.10.10">
    <property type="entry name" value="Winged helix-like DNA-binding domain superfamily/Winged helix DNA-binding domain"/>
    <property type="match status" value="1"/>
</dbReference>
<keyword evidence="4" id="KW-0804">Transcription</keyword>
<keyword evidence="3" id="KW-0238">DNA-binding</keyword>
<dbReference type="GO" id="GO:0000976">
    <property type="term" value="F:transcription cis-regulatory region binding"/>
    <property type="evidence" value="ECO:0007669"/>
    <property type="project" value="TreeGrafter"/>
</dbReference>
<name>A0A133PJZ9_9FIRM</name>
<evidence type="ECO:0000256" key="2">
    <source>
        <dbReference type="ARBA" id="ARBA00023015"/>
    </source>
</evidence>
<dbReference type="AlphaFoldDB" id="A0A133PJZ9"/>
<dbReference type="InterPro" id="IPR000847">
    <property type="entry name" value="LysR_HTH_N"/>
</dbReference>
<dbReference type="Pfam" id="PF03466">
    <property type="entry name" value="LysR_substrate"/>
    <property type="match status" value="1"/>
</dbReference>
<dbReference type="Gene3D" id="3.40.190.290">
    <property type="match status" value="1"/>
</dbReference>